<dbReference type="Pfam" id="PF00932">
    <property type="entry name" value="LTD"/>
    <property type="match status" value="1"/>
</dbReference>
<dbReference type="Gene3D" id="3.60.21.10">
    <property type="match status" value="1"/>
</dbReference>
<dbReference type="PANTHER" id="PTHR11575">
    <property type="entry name" value="5'-NUCLEOTIDASE-RELATED"/>
    <property type="match status" value="1"/>
</dbReference>
<feature type="signal peptide" evidence="8">
    <location>
        <begin position="1"/>
        <end position="23"/>
    </location>
</feature>
<dbReference type="InterPro" id="IPR006179">
    <property type="entry name" value="5_nucleotidase/apyrase"/>
</dbReference>
<dbReference type="PRINTS" id="PR01607">
    <property type="entry name" value="APYRASEFAMLY"/>
</dbReference>
<dbReference type="PROSITE" id="PS00786">
    <property type="entry name" value="5_NUCLEOTIDASE_2"/>
    <property type="match status" value="1"/>
</dbReference>
<evidence type="ECO:0000256" key="1">
    <source>
        <dbReference type="ARBA" id="ARBA00004168"/>
    </source>
</evidence>
<evidence type="ECO:0000313" key="11">
    <source>
        <dbReference type="EMBL" id="RHW31108.1"/>
    </source>
</evidence>
<evidence type="ECO:0000256" key="4">
    <source>
        <dbReference type="ARBA" id="ARBA00022729"/>
    </source>
</evidence>
<dbReference type="GO" id="GO:0046872">
    <property type="term" value="F:metal ion binding"/>
    <property type="evidence" value="ECO:0007669"/>
    <property type="project" value="InterPro"/>
</dbReference>
<comment type="caution">
    <text evidence="11">The sequence shown here is derived from an EMBL/GenBank/DDBJ whole genome shotgun (WGS) entry which is preliminary data.</text>
</comment>
<dbReference type="GO" id="GO:0009166">
    <property type="term" value="P:nucleotide catabolic process"/>
    <property type="evidence" value="ECO:0007669"/>
    <property type="project" value="InterPro"/>
</dbReference>
<dbReference type="SMART" id="SM00318">
    <property type="entry name" value="SNc"/>
    <property type="match status" value="1"/>
</dbReference>
<dbReference type="GO" id="GO:0030288">
    <property type="term" value="C:outer membrane-bounded periplasmic space"/>
    <property type="evidence" value="ECO:0007669"/>
    <property type="project" value="TreeGrafter"/>
</dbReference>
<keyword evidence="3" id="KW-0964">Secreted</keyword>
<feature type="domain" description="LTD" evidence="10">
    <location>
        <begin position="29"/>
        <end position="151"/>
    </location>
</feature>
<feature type="region of interest" description="Disordered" evidence="6">
    <location>
        <begin position="1135"/>
        <end position="1188"/>
    </location>
</feature>
<dbReference type="InterPro" id="IPR029052">
    <property type="entry name" value="Metallo-depent_PP-like"/>
</dbReference>
<dbReference type="InterPro" id="IPR019931">
    <property type="entry name" value="LPXTG_anchor"/>
</dbReference>
<keyword evidence="2" id="KW-0134">Cell wall</keyword>
<keyword evidence="7" id="KW-1133">Transmembrane helix</keyword>
<dbReference type="FunFam" id="3.60.21.10:FF:000052">
    <property type="entry name" value="Endonuclease YhcR"/>
    <property type="match status" value="1"/>
</dbReference>
<proteinExistence type="predicted"/>
<dbReference type="Gene3D" id="3.90.780.10">
    <property type="entry name" value="5'-Nucleotidase, C-terminal domain"/>
    <property type="match status" value="1"/>
</dbReference>
<organism evidence="11 12">
    <name type="scientific">Oceanobacillus profundus</name>
    <dbReference type="NCBI Taxonomy" id="372463"/>
    <lineage>
        <taxon>Bacteria</taxon>
        <taxon>Bacillati</taxon>
        <taxon>Bacillota</taxon>
        <taxon>Bacilli</taxon>
        <taxon>Bacillales</taxon>
        <taxon>Bacillaceae</taxon>
        <taxon>Oceanobacillus</taxon>
    </lineage>
</organism>
<dbReference type="Pfam" id="PF00746">
    <property type="entry name" value="Gram_pos_anchor"/>
    <property type="match status" value="1"/>
</dbReference>
<dbReference type="Gene3D" id="2.40.50.90">
    <property type="match status" value="1"/>
</dbReference>
<dbReference type="SUPFAM" id="SSF55816">
    <property type="entry name" value="5'-nucleotidase (syn. UDP-sugar hydrolase), C-terminal domain"/>
    <property type="match status" value="1"/>
</dbReference>
<dbReference type="InterPro" id="IPR006146">
    <property type="entry name" value="5'-Nucleotdase_CS"/>
</dbReference>
<protein>
    <submittedName>
        <fullName evidence="11">LPXTG cell wall anchor domain-containing protein</fullName>
    </submittedName>
</protein>
<dbReference type="PROSITE" id="PS51841">
    <property type="entry name" value="LTD"/>
    <property type="match status" value="1"/>
</dbReference>
<feature type="transmembrane region" description="Helical" evidence="7">
    <location>
        <begin position="1405"/>
        <end position="1423"/>
    </location>
</feature>
<keyword evidence="5" id="KW-0572">Peptidoglycan-anchor</keyword>
<dbReference type="GO" id="GO:0008768">
    <property type="term" value="F:UDP-sugar diphosphatase activity"/>
    <property type="evidence" value="ECO:0007669"/>
    <property type="project" value="TreeGrafter"/>
</dbReference>
<gene>
    <name evidence="11" type="ORF">D1B32_15115</name>
</gene>
<dbReference type="OrthoDB" id="9801679at2"/>
<dbReference type="InterPro" id="IPR035437">
    <property type="entry name" value="SNase_OB-fold_sf"/>
</dbReference>
<dbReference type="InterPro" id="IPR036907">
    <property type="entry name" value="5'-Nucleotdase_C_sf"/>
</dbReference>
<evidence type="ECO:0000256" key="8">
    <source>
        <dbReference type="SAM" id="SignalP"/>
    </source>
</evidence>
<evidence type="ECO:0000256" key="3">
    <source>
        <dbReference type="ARBA" id="ARBA00022525"/>
    </source>
</evidence>
<feature type="compositionally biased region" description="Basic and acidic residues" evidence="6">
    <location>
        <begin position="1170"/>
        <end position="1183"/>
    </location>
</feature>
<dbReference type="GO" id="GO:0000166">
    <property type="term" value="F:nucleotide binding"/>
    <property type="evidence" value="ECO:0007669"/>
    <property type="project" value="InterPro"/>
</dbReference>
<evidence type="ECO:0000256" key="7">
    <source>
        <dbReference type="SAM" id="Phobius"/>
    </source>
</evidence>
<keyword evidence="12" id="KW-1185">Reference proteome</keyword>
<dbReference type="EMBL" id="QWEH01000010">
    <property type="protein sequence ID" value="RHW31108.1"/>
    <property type="molecule type" value="Genomic_DNA"/>
</dbReference>
<dbReference type="PANTHER" id="PTHR11575:SF24">
    <property type="entry name" value="5'-NUCLEOTIDASE"/>
    <property type="match status" value="1"/>
</dbReference>
<feature type="chain" id="PRO_5039560459" evidence="8">
    <location>
        <begin position="24"/>
        <end position="1431"/>
    </location>
</feature>
<accession>A0A417YEM5</accession>
<dbReference type="Pfam" id="PF00149">
    <property type="entry name" value="Metallophos"/>
    <property type="match status" value="1"/>
</dbReference>
<sequence length="1431" mass="155638">MKSVAFRKVFSMFLILVMLSVNITPSFVTTVSAQSDETTAEDLFISEYIEGSSFNKAIEIYNGTGSAVDLSSYQVELYSNGASSASQTLSLSGTLENDDVLVLAHTSAEQAILDQADVVNGSIINFNGDDAFALKKDEAIIDMLGEIGVRDNFAADVTLVRDASITAPSETYDGGQWNDYERNTFAYLGSHTMDGAGEIDPPEEPADPDEVSSIGDARELSDGTNVMVEGIVTVDNAAISNGAQFTTYIQDETGGINLFSYEQGDLPDLVKGDRVQIVGELASYNGLKEIVPASIEILESDQALPEAQTITLEDLQDPAIAESYEGQLVQVNGYINTIPGSPAGGGYNVSLVDTEFNGTTLRVMENALDISQVESGLWYDITAIVSQYNTYQLIPTGQEDLQVAVDQPEAPTSAGYYETTVESVTDGDTIRVANPVFGEKRVRFLNMDTAETYAAKNKDPERAEINENQKYYGDRATDYIRELIQPGDEIYLKVGDEPTDDYGRILAEVIRKEDQLNINLEMVEAGYASTYFLAPVDEEAYPMYQQAVKEAKDAGLGIWNPEDPLLELPFAFRANDDQKGFLRYVGNSETMEYVEPNSWEDVPVDKRIFFTSAEEAESYGYTPITEEEVPNEDEDLLELQLLSLNDLHGKIDQEYSLDPDGDSVYDMYGRMDYTATAMKEREQENEHTLIVHAGDMIGGSSPVSGLLQDEPTVEIMEAIGFDVGTVGNHEFDEGLDELLRMVNGGDHPEGKGTEGYAGMSFPVLCANCVYDDTGEPFLDAYHIEEVDGVKVGFIGVNTVETVNMVMPASLENVAFTDETEAVNAAAAELTDQGVEAIVVLAHLPAYQTGDVVTGAAADLANNIDDAVDVIFSGHNHVVNNAVVDDKLIVQASEYGKAFADVDLVIDRETGDIVEKEAEVVFVKQSDYTADEKVAGILDTYAERIAPIINEVIGYNAQDLTGSYTNDGDHGLGNLLADAMNWSMESDFAMMNGGGIRDSLLAGEITWGNLYNIQPFGNTLMTLEVTGADLYPIINEQLSPIYGPDYSIAGLHYTWNKELNEVVAITFPDGTPIDEDAVYTLTVNNYMGTSDGPINDLGQNPIMGPEDIEATVDYVKHLNSSESNPIVYGAEGRITETDEIPGEPNPEVPEDPDPEEPEKPDTEVPDDGDKDGEKEQPGDSDKTNKTITVQPIVQDNQAILEEDALETITENGTVIIDLNESADLTLIEIVLSSEQVKELKAKNAVLRIEKGDVSLEIPASVFTNGDEAVTIVIDRLDAVPNALSNVYDFSITQGNQRISEFEDAITLIFEADATKIESEENVKLFYLNETDNLWEAVGGNYENGKISAKTNHFSTFAVFELETSAGDENEKGVLGNQNTIDGTNGSNGSANTGTGNILPNTATNTFNYLIAGVLFILIGGAIYLSKRKKIVQ</sequence>
<comment type="subcellular location">
    <subcellularLocation>
        <location evidence="1">Secreted</location>
        <location evidence="1">Cell wall</location>
        <topology evidence="1">Peptidoglycan-anchor</topology>
    </subcellularLocation>
</comment>
<dbReference type="Proteomes" id="UP000285456">
    <property type="component" value="Unassembled WGS sequence"/>
</dbReference>
<dbReference type="InterPro" id="IPR016071">
    <property type="entry name" value="Staphylococal_nuclease_OB-fold"/>
</dbReference>
<dbReference type="InterPro" id="IPR001322">
    <property type="entry name" value="Lamin_tail_dom"/>
</dbReference>
<dbReference type="GO" id="GO:0008253">
    <property type="term" value="F:5'-nucleotidase activity"/>
    <property type="evidence" value="ECO:0007669"/>
    <property type="project" value="TreeGrafter"/>
</dbReference>
<feature type="domain" description="TNase-like" evidence="9">
    <location>
        <begin position="415"/>
        <end position="561"/>
    </location>
</feature>
<reference evidence="11 12" key="1">
    <citation type="journal article" date="2007" name="Int. J. Syst. Evol. Microbiol.">
        <title>Oceanobacillus profundus sp. nov., isolated from a deep-sea sediment core.</title>
        <authorList>
            <person name="Kim Y.G."/>
            <person name="Choi D.H."/>
            <person name="Hyun S."/>
            <person name="Cho B.C."/>
        </authorList>
    </citation>
    <scope>NUCLEOTIDE SEQUENCE [LARGE SCALE GENOMIC DNA]</scope>
    <source>
        <strain evidence="11 12">DSM 18246</strain>
    </source>
</reference>
<keyword evidence="7" id="KW-0472">Membrane</keyword>
<keyword evidence="4 8" id="KW-0732">Signal</keyword>
<dbReference type="SUPFAM" id="SSF50199">
    <property type="entry name" value="Staphylococcal nuclease"/>
    <property type="match status" value="1"/>
</dbReference>
<evidence type="ECO:0000256" key="6">
    <source>
        <dbReference type="SAM" id="MobiDB-lite"/>
    </source>
</evidence>
<evidence type="ECO:0000259" key="10">
    <source>
        <dbReference type="PROSITE" id="PS51841"/>
    </source>
</evidence>
<evidence type="ECO:0000313" key="12">
    <source>
        <dbReference type="Proteomes" id="UP000285456"/>
    </source>
</evidence>
<dbReference type="RefSeq" id="WP_118889774.1">
    <property type="nucleotide sequence ID" value="NZ_PHUT01000010.1"/>
</dbReference>
<dbReference type="CDD" id="cd04486">
    <property type="entry name" value="YhcR_OBF_like"/>
    <property type="match status" value="1"/>
</dbReference>
<dbReference type="Pfam" id="PF00565">
    <property type="entry name" value="SNase"/>
    <property type="match status" value="1"/>
</dbReference>
<dbReference type="NCBIfam" id="TIGR01167">
    <property type="entry name" value="LPXTG_anchor"/>
    <property type="match status" value="1"/>
</dbReference>
<dbReference type="SUPFAM" id="SSF56300">
    <property type="entry name" value="Metallo-dependent phosphatases"/>
    <property type="match status" value="1"/>
</dbReference>
<evidence type="ECO:0000256" key="2">
    <source>
        <dbReference type="ARBA" id="ARBA00022512"/>
    </source>
</evidence>
<keyword evidence="7" id="KW-0812">Transmembrane</keyword>
<dbReference type="InterPro" id="IPR008334">
    <property type="entry name" value="5'-Nucleotdase_C"/>
</dbReference>
<dbReference type="PROSITE" id="PS50830">
    <property type="entry name" value="TNASE_3"/>
    <property type="match status" value="1"/>
</dbReference>
<name>A0A417YEM5_9BACI</name>
<evidence type="ECO:0000259" key="9">
    <source>
        <dbReference type="PROSITE" id="PS50830"/>
    </source>
</evidence>
<evidence type="ECO:0000256" key="5">
    <source>
        <dbReference type="ARBA" id="ARBA00023088"/>
    </source>
</evidence>
<dbReference type="InterPro" id="IPR004843">
    <property type="entry name" value="Calcineurin-like_PHP"/>
</dbReference>
<dbReference type="Pfam" id="PF02872">
    <property type="entry name" value="5_nucleotid_C"/>
    <property type="match status" value="1"/>
</dbReference>